<keyword evidence="1" id="KW-0472">Membrane</keyword>
<proteinExistence type="predicted"/>
<dbReference type="AlphaFoldDB" id="A0A830EH83"/>
<evidence type="ECO:0000313" key="3">
    <source>
        <dbReference type="Proteomes" id="UP000657075"/>
    </source>
</evidence>
<evidence type="ECO:0000313" key="2">
    <source>
        <dbReference type="EMBL" id="GGI82668.1"/>
    </source>
</evidence>
<feature type="transmembrane region" description="Helical" evidence="1">
    <location>
        <begin position="42"/>
        <end position="64"/>
    </location>
</feature>
<dbReference type="Proteomes" id="UP000657075">
    <property type="component" value="Unassembled WGS sequence"/>
</dbReference>
<evidence type="ECO:0000256" key="1">
    <source>
        <dbReference type="SAM" id="Phobius"/>
    </source>
</evidence>
<reference evidence="2" key="2">
    <citation type="submission" date="2020-09" db="EMBL/GenBank/DDBJ databases">
        <authorList>
            <person name="Sun Q."/>
            <person name="Ohkuma M."/>
        </authorList>
    </citation>
    <scope>NUCLEOTIDE SEQUENCE</scope>
    <source>
        <strain evidence="2">JCM 11219</strain>
    </source>
</reference>
<dbReference type="EMBL" id="BMNM01000009">
    <property type="protein sequence ID" value="GGI82668.1"/>
    <property type="molecule type" value="Genomic_DNA"/>
</dbReference>
<keyword evidence="1" id="KW-1133">Transmembrane helix</keyword>
<accession>A0A830EH83</accession>
<name>A0A830EH83_9CREN</name>
<gene>
    <name evidence="2" type="ORF">GCM10007112_19300</name>
</gene>
<sequence>MFVIVIFVVEVALKLVVKFVELLVPSARRGVVSATASISESASTVVINTVPIPFLISIFITYGIKYYNIRNPLKDYDE</sequence>
<keyword evidence="1" id="KW-0812">Transmembrane</keyword>
<protein>
    <submittedName>
        <fullName evidence="2">Uncharacterized protein</fullName>
    </submittedName>
</protein>
<reference evidence="2" key="1">
    <citation type="journal article" date="2014" name="Int. J. Syst. Evol. Microbiol.">
        <title>Complete genome sequence of Corynebacterium casei LMG S-19264T (=DSM 44701T), isolated from a smear-ripened cheese.</title>
        <authorList>
            <consortium name="US DOE Joint Genome Institute (JGI-PGF)"/>
            <person name="Walter F."/>
            <person name="Albersmeier A."/>
            <person name="Kalinowski J."/>
            <person name="Ruckert C."/>
        </authorList>
    </citation>
    <scope>NUCLEOTIDE SEQUENCE</scope>
    <source>
        <strain evidence="2">JCM 11219</strain>
    </source>
</reference>
<comment type="caution">
    <text evidence="2">The sequence shown here is derived from an EMBL/GenBank/DDBJ whole genome shotgun (WGS) entry which is preliminary data.</text>
</comment>
<organism evidence="2 3">
    <name type="scientific">Vulcanisaeta souniana JCM 11219</name>
    <dbReference type="NCBI Taxonomy" id="1293586"/>
    <lineage>
        <taxon>Archaea</taxon>
        <taxon>Thermoproteota</taxon>
        <taxon>Thermoprotei</taxon>
        <taxon>Thermoproteales</taxon>
        <taxon>Thermoproteaceae</taxon>
        <taxon>Vulcanisaeta</taxon>
    </lineage>
</organism>